<feature type="region of interest" description="Disordered" evidence="8">
    <location>
        <begin position="426"/>
        <end position="462"/>
    </location>
</feature>
<dbReference type="AlphaFoldDB" id="A0A9P8TRU2"/>
<dbReference type="CDD" id="cd11912">
    <property type="entry name" value="SH3_Bzz1_1"/>
    <property type="match status" value="1"/>
</dbReference>
<dbReference type="SUPFAM" id="SSF50044">
    <property type="entry name" value="SH3-domain"/>
    <property type="match status" value="2"/>
</dbReference>
<evidence type="ECO:0000313" key="12">
    <source>
        <dbReference type="Proteomes" id="UP000774326"/>
    </source>
</evidence>
<dbReference type="PROSITE" id="PS51741">
    <property type="entry name" value="F_BAR"/>
    <property type="match status" value="1"/>
</dbReference>
<protein>
    <recommendedName>
        <fullName evidence="5">Protein BZZ1</fullName>
    </recommendedName>
</protein>
<dbReference type="OrthoDB" id="8783038at2759"/>
<feature type="compositionally biased region" description="Low complexity" evidence="8">
    <location>
        <begin position="445"/>
        <end position="462"/>
    </location>
</feature>
<proteinExistence type="inferred from homology"/>
<keyword evidence="2 7" id="KW-0175">Coiled coil</keyword>
<dbReference type="InterPro" id="IPR001060">
    <property type="entry name" value="FCH_dom"/>
</dbReference>
<dbReference type="Gene3D" id="1.20.1270.60">
    <property type="entry name" value="Arfaptin homology (AH) domain/BAR domain"/>
    <property type="match status" value="1"/>
</dbReference>
<feature type="region of interest" description="Disordered" evidence="8">
    <location>
        <begin position="547"/>
        <end position="571"/>
    </location>
</feature>
<sequence length="757" mass="84585">MASISIGNELKDGFKETNNWVTNNINFLGDIEQFYQQRSLLEKEYATKLNALTAEFLSKKANKTTSISVGDSPKVTPGSLESATMVTWNEVLTRTEEISRSHGVFANELSSKVVDQITSLKTSLNHHKSKLEGYHNSSLLKSKEDFTGMVNKAKKHYDDTCQAMETARAKAEKSSKYEKKLNEKKTEMNIAKNQYLLTVNVANRLKDKFYYQDLPEILDLFQDLNEFKTKRLNTILNNASILETKKNERDSALLQQIKQTVQGNDYKLDTQMFIKHNAETWKEPQDFYYVPSSIWHEDDTFVVENSELLELKKVLKLALQEDQQFGSKVEQSKESLASLAQKKTSYKSQTDAEFELKKSLDILSTYLLSLSALIADENRKVKAQVEVETIENNVQGDIDLNVDNLTVSTKKAGFFDKLRGSSKRKSVVTDNNSDLSPFHNDDGDSQSIISGSQHSVKSSSTSHHGFRISSLLRSKSVHSTNSTIHSTVLQGTALYAYQAQGSDEASMTPGEIFSVGQTDDGSGWTLIHKSSGEEGLVPTSYLSIESVNDTSSTPGKKKGPAVPKPRGSGKKHIKVTYPYTAEDEGELSIYENETLELVEADDGSGWTKGRNENGQIGLSNLKNSVTLQSSHNNTAILFTKVSLLRIIQEQTCLNDTQRHLQLLVQLLWVLDGTEMGIDDEVVVIGDHRPSLSGPTLSQDDRFGTVFVQFASEVDISRRNNFNWDTFGPLNSKILRLLSVIGNQDEALRGVSDQFLLE</sequence>
<dbReference type="PROSITE" id="PS50002">
    <property type="entry name" value="SH3"/>
    <property type="match status" value="2"/>
</dbReference>
<evidence type="ECO:0000256" key="6">
    <source>
        <dbReference type="PROSITE-ProRule" id="PRU00192"/>
    </source>
</evidence>
<dbReference type="GO" id="GO:0030864">
    <property type="term" value="C:cortical actin cytoskeleton"/>
    <property type="evidence" value="ECO:0007669"/>
    <property type="project" value="UniProtKB-ARBA"/>
</dbReference>
<evidence type="ECO:0000259" key="9">
    <source>
        <dbReference type="PROSITE" id="PS50002"/>
    </source>
</evidence>
<comment type="caution">
    <text evidence="11">The sequence shown here is derived from an EMBL/GenBank/DDBJ whole genome shotgun (WGS) entry which is preliminary data.</text>
</comment>
<evidence type="ECO:0000256" key="5">
    <source>
        <dbReference type="ARBA" id="ARBA00074946"/>
    </source>
</evidence>
<feature type="domain" description="SH3" evidence="9">
    <location>
        <begin position="568"/>
        <end position="629"/>
    </location>
</feature>
<comment type="similarity">
    <text evidence="4">Belongs to the BZZ1 family.</text>
</comment>
<dbReference type="PANTHER" id="PTHR15735:SF21">
    <property type="entry name" value="PROTEIN NERVOUS WRECK"/>
    <property type="match status" value="1"/>
</dbReference>
<dbReference type="GO" id="GO:0045010">
    <property type="term" value="P:actin nucleation"/>
    <property type="evidence" value="ECO:0007669"/>
    <property type="project" value="UniProtKB-ARBA"/>
</dbReference>
<accession>A0A9P8TRU2</accession>
<keyword evidence="12" id="KW-1185">Reference proteome</keyword>
<feature type="domain" description="F-BAR" evidence="10">
    <location>
        <begin position="4"/>
        <end position="269"/>
    </location>
</feature>
<dbReference type="Pfam" id="PF00611">
    <property type="entry name" value="FCH"/>
    <property type="match status" value="1"/>
</dbReference>
<dbReference type="Pfam" id="PF00018">
    <property type="entry name" value="SH3_1"/>
    <property type="match status" value="1"/>
</dbReference>
<evidence type="ECO:0000256" key="4">
    <source>
        <dbReference type="ARBA" id="ARBA00061387"/>
    </source>
</evidence>
<evidence type="ECO:0000256" key="7">
    <source>
        <dbReference type="PROSITE-ProRule" id="PRU01077"/>
    </source>
</evidence>
<name>A0A9P8TRU2_WICPI</name>
<dbReference type="InterPro" id="IPR001452">
    <property type="entry name" value="SH3_domain"/>
</dbReference>
<evidence type="ECO:0000256" key="3">
    <source>
        <dbReference type="ARBA" id="ARBA00054085"/>
    </source>
</evidence>
<evidence type="ECO:0000259" key="10">
    <source>
        <dbReference type="PROSITE" id="PS51741"/>
    </source>
</evidence>
<dbReference type="SMART" id="SM00055">
    <property type="entry name" value="FCH"/>
    <property type="match status" value="1"/>
</dbReference>
<dbReference type="GO" id="GO:0030833">
    <property type="term" value="P:regulation of actin filament polymerization"/>
    <property type="evidence" value="ECO:0007669"/>
    <property type="project" value="TreeGrafter"/>
</dbReference>
<organism evidence="11 12">
    <name type="scientific">Wickerhamomyces pijperi</name>
    <name type="common">Yeast</name>
    <name type="synonym">Pichia pijperi</name>
    <dbReference type="NCBI Taxonomy" id="599730"/>
    <lineage>
        <taxon>Eukaryota</taxon>
        <taxon>Fungi</taxon>
        <taxon>Dikarya</taxon>
        <taxon>Ascomycota</taxon>
        <taxon>Saccharomycotina</taxon>
        <taxon>Saccharomycetes</taxon>
        <taxon>Phaffomycetales</taxon>
        <taxon>Wickerhamomycetaceae</taxon>
        <taxon>Wickerhamomyces</taxon>
    </lineage>
</organism>
<dbReference type="Proteomes" id="UP000774326">
    <property type="component" value="Unassembled WGS sequence"/>
</dbReference>
<evidence type="ECO:0000313" key="11">
    <source>
        <dbReference type="EMBL" id="KAH3688414.1"/>
    </source>
</evidence>
<dbReference type="EMBL" id="JAEUBG010000347">
    <property type="protein sequence ID" value="KAH3688414.1"/>
    <property type="molecule type" value="Genomic_DNA"/>
</dbReference>
<dbReference type="Gene3D" id="2.30.30.40">
    <property type="entry name" value="SH3 Domains"/>
    <property type="match status" value="2"/>
</dbReference>
<reference evidence="11" key="1">
    <citation type="journal article" date="2021" name="Open Biol.">
        <title>Shared evolutionary footprints suggest mitochondrial oxidative damage underlies multiple complex I losses in fungi.</title>
        <authorList>
            <person name="Schikora-Tamarit M.A."/>
            <person name="Marcet-Houben M."/>
            <person name="Nosek J."/>
            <person name="Gabaldon T."/>
        </authorList>
    </citation>
    <scope>NUCLEOTIDE SEQUENCE</scope>
    <source>
        <strain evidence="11">CBS2887</strain>
    </source>
</reference>
<evidence type="ECO:0000256" key="8">
    <source>
        <dbReference type="SAM" id="MobiDB-lite"/>
    </source>
</evidence>
<dbReference type="FunFam" id="1.20.1270.60:FF:000060">
    <property type="entry name" value="Actin polymerization protein Bzz1"/>
    <property type="match status" value="1"/>
</dbReference>
<dbReference type="InterPro" id="IPR036028">
    <property type="entry name" value="SH3-like_dom_sf"/>
</dbReference>
<dbReference type="PANTHER" id="PTHR15735">
    <property type="entry name" value="FCH AND DOUBLE SH3 DOMAINS PROTEIN"/>
    <property type="match status" value="1"/>
</dbReference>
<dbReference type="SUPFAM" id="SSF103657">
    <property type="entry name" value="BAR/IMD domain-like"/>
    <property type="match status" value="1"/>
</dbReference>
<gene>
    <name evidence="11" type="ORF">WICPIJ_000553</name>
</gene>
<evidence type="ECO:0000256" key="1">
    <source>
        <dbReference type="ARBA" id="ARBA00022443"/>
    </source>
</evidence>
<reference evidence="11" key="2">
    <citation type="submission" date="2021-01" db="EMBL/GenBank/DDBJ databases">
        <authorList>
            <person name="Schikora-Tamarit M.A."/>
        </authorList>
    </citation>
    <scope>NUCLEOTIDE SEQUENCE</scope>
    <source>
        <strain evidence="11">CBS2887</strain>
    </source>
</reference>
<dbReference type="InterPro" id="IPR031160">
    <property type="entry name" value="F_BAR_dom"/>
</dbReference>
<dbReference type="InterPro" id="IPR035459">
    <property type="entry name" value="Bzz1_SH3_1"/>
</dbReference>
<evidence type="ECO:0000256" key="2">
    <source>
        <dbReference type="ARBA" id="ARBA00023054"/>
    </source>
</evidence>
<comment type="function">
    <text evidence="3">Plays a role in endocytosis and trafficking to the vacuole. Functions with type I myosins to restore polarity of the actin cytoskeleton after NaCl stress.</text>
</comment>
<dbReference type="InterPro" id="IPR027267">
    <property type="entry name" value="AH/BAR_dom_sf"/>
</dbReference>
<dbReference type="SMART" id="SM00326">
    <property type="entry name" value="SH3"/>
    <property type="match status" value="2"/>
</dbReference>
<dbReference type="Pfam" id="PF14604">
    <property type="entry name" value="SH3_9"/>
    <property type="match status" value="1"/>
</dbReference>
<feature type="domain" description="SH3" evidence="9">
    <location>
        <begin position="486"/>
        <end position="547"/>
    </location>
</feature>
<keyword evidence="1 6" id="KW-0728">SH3 domain</keyword>